<accession>A0A8J6JY47</accession>
<keyword evidence="2" id="KW-1185">Reference proteome</keyword>
<sequence>MFPHCRYTFSSAGSGAVSYPHFHGPPPLKPWPQLHGRMHGPAAGSMAGHPSVLISSASRPEAGTAAVPCCQSLWLATHQCWYLLPGRPEATICVSNSSSRTNPLLHP</sequence>
<evidence type="ECO:0000313" key="1">
    <source>
        <dbReference type="EMBL" id="KAG9472462.1"/>
    </source>
</evidence>
<organism evidence="1 2">
    <name type="scientific">Eleutherodactylus coqui</name>
    <name type="common">Puerto Rican coqui</name>
    <dbReference type="NCBI Taxonomy" id="57060"/>
    <lineage>
        <taxon>Eukaryota</taxon>
        <taxon>Metazoa</taxon>
        <taxon>Chordata</taxon>
        <taxon>Craniata</taxon>
        <taxon>Vertebrata</taxon>
        <taxon>Euteleostomi</taxon>
        <taxon>Amphibia</taxon>
        <taxon>Batrachia</taxon>
        <taxon>Anura</taxon>
        <taxon>Neobatrachia</taxon>
        <taxon>Hyloidea</taxon>
        <taxon>Eleutherodactylidae</taxon>
        <taxon>Eleutherodactylinae</taxon>
        <taxon>Eleutherodactylus</taxon>
        <taxon>Eleutherodactylus</taxon>
    </lineage>
</organism>
<comment type="caution">
    <text evidence="1">The sequence shown here is derived from an EMBL/GenBank/DDBJ whole genome shotgun (WGS) entry which is preliminary data.</text>
</comment>
<proteinExistence type="predicted"/>
<dbReference type="AlphaFoldDB" id="A0A8J6JY47"/>
<name>A0A8J6JY47_ELECQ</name>
<evidence type="ECO:0000313" key="2">
    <source>
        <dbReference type="Proteomes" id="UP000770717"/>
    </source>
</evidence>
<dbReference type="EMBL" id="WNTK01000052">
    <property type="protein sequence ID" value="KAG9472462.1"/>
    <property type="molecule type" value="Genomic_DNA"/>
</dbReference>
<gene>
    <name evidence="1" type="ORF">GDO78_019408</name>
</gene>
<dbReference type="Proteomes" id="UP000770717">
    <property type="component" value="Unassembled WGS sequence"/>
</dbReference>
<reference evidence="1" key="1">
    <citation type="thesis" date="2020" institute="ProQuest LLC" country="789 East Eisenhower Parkway, Ann Arbor, MI, USA">
        <title>Comparative Genomics and Chromosome Evolution.</title>
        <authorList>
            <person name="Mudd A.B."/>
        </authorList>
    </citation>
    <scope>NUCLEOTIDE SEQUENCE</scope>
    <source>
        <strain evidence="1">HN-11 Male</strain>
        <tissue evidence="1">Kidney and liver</tissue>
    </source>
</reference>
<protein>
    <submittedName>
        <fullName evidence="1">Uncharacterized protein</fullName>
    </submittedName>
</protein>